<reference evidence="2 3" key="1">
    <citation type="submission" date="2019-06" db="EMBL/GenBank/DDBJ databases">
        <title>Sequencing the genomes of 1000 actinobacteria strains.</title>
        <authorList>
            <person name="Klenk H.-P."/>
        </authorList>
    </citation>
    <scope>NUCLEOTIDE SEQUENCE [LARGE SCALE GENOMIC DNA]</scope>
    <source>
        <strain evidence="2 3">DSM 42059</strain>
    </source>
</reference>
<evidence type="ECO:0000313" key="2">
    <source>
        <dbReference type="EMBL" id="TWF92315.1"/>
    </source>
</evidence>
<dbReference type="InterPro" id="IPR036895">
    <property type="entry name" value="Uracil-DNA_glycosylase-like_sf"/>
</dbReference>
<dbReference type="SUPFAM" id="SSF52141">
    <property type="entry name" value="Uracil-DNA glycosylase-like"/>
    <property type="match status" value="1"/>
</dbReference>
<sequence length="239" mass="27054">MNGRTTVADRILQFNEGLAGTTLELPPGFRVVNPFSGPQKERVREVTTAFYRRYYEDDRPRRLVLGSSPARRGTAVTGVPFEDAKLLESDTGIDVADGYAVSRPSAGFLHDVIARYGGRTRFYADFVMSFVCPLGLVRTKTQEREVNCNYYESKKLVEFLRSFLVDALERQLEFGTDTSVCYCIGSGENFKFLSALNGEKGYFKKIVPLEHPRFITQYNSGRKEEFSEKYLNALRGEGD</sequence>
<accession>A0A561TYW8</accession>
<protein>
    <submittedName>
        <fullName evidence="2">Uncharacterized protein DUF4918</fullName>
    </submittedName>
</protein>
<comment type="caution">
    <text evidence="2">The sequence shown here is derived from an EMBL/GenBank/DDBJ whole genome shotgun (WGS) entry which is preliminary data.</text>
</comment>
<dbReference type="InterPro" id="IPR032579">
    <property type="entry name" value="Phe_SMUG2-like"/>
</dbReference>
<dbReference type="CDD" id="cd19375">
    <property type="entry name" value="UDG-F3-like_SMUG2"/>
    <property type="match status" value="1"/>
</dbReference>
<evidence type="ECO:0000313" key="3">
    <source>
        <dbReference type="Proteomes" id="UP000318186"/>
    </source>
</evidence>
<dbReference type="OrthoDB" id="7107805at2"/>
<name>A0A561TYW8_9ACTN</name>
<dbReference type="Pfam" id="PF03167">
    <property type="entry name" value="UDG"/>
    <property type="match status" value="1"/>
</dbReference>
<feature type="domain" description="Uracil-DNA glycosylase-like" evidence="1">
    <location>
        <begin position="56"/>
        <end position="235"/>
    </location>
</feature>
<organism evidence="2 3">
    <name type="scientific">Streptomyces brevispora</name>
    <dbReference type="NCBI Taxonomy" id="887462"/>
    <lineage>
        <taxon>Bacteria</taxon>
        <taxon>Bacillati</taxon>
        <taxon>Actinomycetota</taxon>
        <taxon>Actinomycetes</taxon>
        <taxon>Kitasatosporales</taxon>
        <taxon>Streptomycetaceae</taxon>
        <taxon>Streptomyces</taxon>
    </lineage>
</organism>
<evidence type="ECO:0000259" key="1">
    <source>
        <dbReference type="Pfam" id="PF03167"/>
    </source>
</evidence>
<dbReference type="InterPro" id="IPR005122">
    <property type="entry name" value="Uracil-DNA_glycosylase-like"/>
</dbReference>
<dbReference type="Gene3D" id="3.40.470.10">
    <property type="entry name" value="Uracil-DNA glycosylase-like domain"/>
    <property type="match status" value="1"/>
</dbReference>
<dbReference type="AlphaFoldDB" id="A0A561TYW8"/>
<dbReference type="RefSeq" id="WP_145768076.1">
    <property type="nucleotide sequence ID" value="NZ_VIWW01000002.1"/>
</dbReference>
<proteinExistence type="predicted"/>
<gene>
    <name evidence="2" type="ORF">FHX80_12635</name>
</gene>
<dbReference type="Proteomes" id="UP000318186">
    <property type="component" value="Unassembled WGS sequence"/>
</dbReference>
<dbReference type="EMBL" id="VIWW01000002">
    <property type="protein sequence ID" value="TWF92315.1"/>
    <property type="molecule type" value="Genomic_DNA"/>
</dbReference>